<feature type="region of interest" description="Disordered" evidence="1">
    <location>
        <begin position="407"/>
        <end position="431"/>
    </location>
</feature>
<feature type="region of interest" description="Disordered" evidence="1">
    <location>
        <begin position="14"/>
        <end position="67"/>
    </location>
</feature>
<dbReference type="EMBL" id="FLRE01000203">
    <property type="protein sequence ID" value="SBT51056.1"/>
    <property type="molecule type" value="Genomic_DNA"/>
</dbReference>
<dbReference type="AlphaFoldDB" id="A0A1A9A4M0"/>
<feature type="compositionally biased region" description="Basic residues" evidence="1">
    <location>
        <begin position="98"/>
        <end position="109"/>
    </location>
</feature>
<gene>
    <name evidence="2" type="ORF">POVWA2_061460</name>
</gene>
<evidence type="ECO:0000313" key="2">
    <source>
        <dbReference type="EMBL" id="SBT51056.1"/>
    </source>
</evidence>
<proteinExistence type="predicted"/>
<sequence length="628" mass="73510">MRVGSIIKNFPISPFPQHFFEKGEKMKRERNKPLNESKGRKKRNDEKAIGTENNEKNGDAFNPQLSARELKKIQYYENMFKKMEKQKEENYNEVDSKIKRKSSNSRKTKKEGEADKKDENKADNTNGKEVCRKEENEDENKNAYANANTNARANEKGNDFKSREFLLKNVGPISGQDFTGKDIMRRERDLVTDVATSSSMDNRSIIEQKRKEKKELLEVKKKNVIKELPNAGIFGRREISNKKKNGLHYNLFSSDESENETRKLNDTDKISPNNGSLFCCNSRHIFNNRSDRELNDGIRNGRSNHTMVDIRKEKMKKAQEKEITKEMAKERGLGTNTKMQTKLDKGHESDSTVNYNNPMHYVNFQMYNNQRRRKGKMMLKVKRSFSADSSINEYYLDADSVHLKSTYDSSTSGNEYVQSNKYHSHTSQNKKRDVLNLQTSDIEGEKSINMQNKWQENGELKNEICYFGRSTQNSKNNNWNYQNSYTKSFIESKDSFDLYLNDKEYIDENMNTKSNSTEYFNDEIVTNKKLFSSKNFNHKSSSESNRTNCVNKKYDVNFCIRKYLNRMRHTNLKKLKKVNKANVNLYVKSCTNFLNFNKFDSAILSLRKFQNTLQREEERIAMDSSKGM</sequence>
<feature type="compositionally biased region" description="Low complexity" evidence="1">
    <location>
        <begin position="142"/>
        <end position="152"/>
    </location>
</feature>
<feature type="compositionally biased region" description="Polar residues" evidence="1">
    <location>
        <begin position="407"/>
        <end position="427"/>
    </location>
</feature>
<feature type="compositionally biased region" description="Basic and acidic residues" evidence="1">
    <location>
        <begin position="110"/>
        <end position="122"/>
    </location>
</feature>
<reference evidence="3" key="1">
    <citation type="submission" date="2016-05" db="EMBL/GenBank/DDBJ databases">
        <authorList>
            <person name="Naeem Raeece"/>
        </authorList>
    </citation>
    <scope>NUCLEOTIDE SEQUENCE [LARGE SCALE GENOMIC DNA]</scope>
</reference>
<evidence type="ECO:0000313" key="3">
    <source>
        <dbReference type="Proteomes" id="UP000078550"/>
    </source>
</evidence>
<accession>A0A1A9A4M0</accession>
<feature type="compositionally biased region" description="Basic and acidic residues" evidence="1">
    <location>
        <begin position="19"/>
        <end position="58"/>
    </location>
</feature>
<feature type="compositionally biased region" description="Basic and acidic residues" evidence="1">
    <location>
        <begin position="129"/>
        <end position="141"/>
    </location>
</feature>
<protein>
    <submittedName>
        <fullName evidence="2">Uncharacterized protein</fullName>
    </submittedName>
</protein>
<feature type="compositionally biased region" description="Basic and acidic residues" evidence="1">
    <location>
        <begin position="85"/>
        <end position="97"/>
    </location>
</feature>
<name>A0A1A9A4M0_PLAOA</name>
<evidence type="ECO:0000256" key="1">
    <source>
        <dbReference type="SAM" id="MobiDB-lite"/>
    </source>
</evidence>
<organism evidence="2 3">
    <name type="scientific">Plasmodium ovale wallikeri</name>
    <dbReference type="NCBI Taxonomy" id="864142"/>
    <lineage>
        <taxon>Eukaryota</taxon>
        <taxon>Sar</taxon>
        <taxon>Alveolata</taxon>
        <taxon>Apicomplexa</taxon>
        <taxon>Aconoidasida</taxon>
        <taxon>Haemosporida</taxon>
        <taxon>Plasmodiidae</taxon>
        <taxon>Plasmodium</taxon>
        <taxon>Plasmodium (Plasmodium)</taxon>
    </lineage>
</organism>
<feature type="region of interest" description="Disordered" evidence="1">
    <location>
        <begin position="85"/>
        <end position="155"/>
    </location>
</feature>
<dbReference type="Proteomes" id="UP000078550">
    <property type="component" value="Unassembled WGS sequence"/>
</dbReference>